<dbReference type="SUPFAM" id="SSF50621">
    <property type="entry name" value="Alanine racemase C-terminal domain-like"/>
    <property type="match status" value="1"/>
</dbReference>
<dbReference type="Gene3D" id="2.40.37.10">
    <property type="entry name" value="Lyase, Ornithine Decarboxylase, Chain A, domain 1"/>
    <property type="match status" value="1"/>
</dbReference>
<comment type="caution">
    <text evidence="5">The sequence shown here is derived from an EMBL/GenBank/DDBJ whole genome shotgun (WGS) entry which is preliminary data.</text>
</comment>
<dbReference type="PANTHER" id="PTHR43727:SF2">
    <property type="entry name" value="GROUP IV DECARBOXYLASE"/>
    <property type="match status" value="1"/>
</dbReference>
<name>A0A257LSP5_UNCW3</name>
<dbReference type="PANTHER" id="PTHR43727">
    <property type="entry name" value="DIAMINOPIMELATE DECARBOXYLASE"/>
    <property type="match status" value="1"/>
</dbReference>
<evidence type="ECO:0000256" key="1">
    <source>
        <dbReference type="ARBA" id="ARBA00001933"/>
    </source>
</evidence>
<feature type="domain" description="Orn/DAP/Arg decarboxylase 2 C-terminal" evidence="3">
    <location>
        <begin position="84"/>
        <end position="146"/>
    </location>
</feature>
<evidence type="ECO:0000259" key="3">
    <source>
        <dbReference type="Pfam" id="PF00278"/>
    </source>
</evidence>
<gene>
    <name evidence="5" type="ORF">CGW93_04295</name>
</gene>
<dbReference type="GO" id="GO:0009089">
    <property type="term" value="P:lysine biosynthetic process via diaminopimelate"/>
    <property type="evidence" value="ECO:0007669"/>
    <property type="project" value="TreeGrafter"/>
</dbReference>
<dbReference type="InterPro" id="IPR022644">
    <property type="entry name" value="De-COase2_N"/>
</dbReference>
<accession>A0A257LSP5</accession>
<keyword evidence="2" id="KW-0663">Pyridoxal phosphate</keyword>
<dbReference type="Gene3D" id="3.20.20.10">
    <property type="entry name" value="Alanine racemase"/>
    <property type="match status" value="1"/>
</dbReference>
<comment type="cofactor">
    <cofactor evidence="1">
        <name>pyridoxal 5'-phosphate</name>
        <dbReference type="ChEBI" id="CHEBI:597326"/>
    </cofactor>
</comment>
<dbReference type="GO" id="GO:0008836">
    <property type="term" value="F:diaminopimelate decarboxylase activity"/>
    <property type="evidence" value="ECO:0007669"/>
    <property type="project" value="TreeGrafter"/>
</dbReference>
<evidence type="ECO:0000256" key="2">
    <source>
        <dbReference type="ARBA" id="ARBA00022898"/>
    </source>
</evidence>
<protein>
    <recommendedName>
        <fullName evidence="7">Orn/DAP/Arg decarboxylase 2 N-terminal domain-containing protein</fullName>
    </recommendedName>
</protein>
<sequence length="185" mass="21048">MHVHLGSEITEVEPFRVLVDKMYEYYMKLRTEYNYTVKYINLGGGWGKSWEEFPIDELGNLIHKKLCKLPVTIIVEPGRFIVGPSGVLVTRVLYRKGKFVIVDTGMSEFIRPSLYGSEHPIREVKHKSGPEGTFDVVGPLCEGGVRVAISLHIMCDCMIHNLVIYLLSWVQEFKAKSSRSAGGWR</sequence>
<reference evidence="6" key="1">
    <citation type="submission" date="2017-07" db="EMBL/GenBank/DDBJ databases">
        <title>Novel pathways for hydrocarbon cycling and metabolic interdependencies in hydrothermal sediment communities.</title>
        <authorList>
            <person name="Dombrowski N."/>
            <person name="Seitz K."/>
            <person name="Teske A."/>
            <person name="Baker B."/>
        </authorList>
    </citation>
    <scope>NUCLEOTIDE SEQUENCE [LARGE SCALE GENOMIC DNA]</scope>
</reference>
<dbReference type="InterPro" id="IPR022643">
    <property type="entry name" value="De-COase2_C"/>
</dbReference>
<dbReference type="Pfam" id="PF00278">
    <property type="entry name" value="Orn_DAP_Arg_deC"/>
    <property type="match status" value="1"/>
</dbReference>
<organism evidence="5 6">
    <name type="scientific">candidate division WOR-3 bacterium 4484_18</name>
    <dbReference type="NCBI Taxonomy" id="2020626"/>
    <lineage>
        <taxon>Bacteria</taxon>
        <taxon>Bacteria division WOR-3</taxon>
    </lineage>
</organism>
<evidence type="ECO:0000313" key="5">
    <source>
        <dbReference type="EMBL" id="OYV02687.1"/>
    </source>
</evidence>
<evidence type="ECO:0000313" key="6">
    <source>
        <dbReference type="Proteomes" id="UP000216312"/>
    </source>
</evidence>
<dbReference type="InterPro" id="IPR029066">
    <property type="entry name" value="PLP-binding_barrel"/>
</dbReference>
<dbReference type="SUPFAM" id="SSF51419">
    <property type="entry name" value="PLP-binding barrel"/>
    <property type="match status" value="1"/>
</dbReference>
<feature type="domain" description="Orn/DAP/Arg decarboxylase 2 N-terminal" evidence="4">
    <location>
        <begin position="1"/>
        <end position="83"/>
    </location>
</feature>
<evidence type="ECO:0000259" key="4">
    <source>
        <dbReference type="Pfam" id="PF02784"/>
    </source>
</evidence>
<dbReference type="Pfam" id="PF02784">
    <property type="entry name" value="Orn_Arg_deC_N"/>
    <property type="match status" value="1"/>
</dbReference>
<dbReference type="AlphaFoldDB" id="A0A257LSP5"/>
<dbReference type="EMBL" id="NMUJ01000061">
    <property type="protein sequence ID" value="OYV02687.1"/>
    <property type="molecule type" value="Genomic_DNA"/>
</dbReference>
<proteinExistence type="predicted"/>
<evidence type="ECO:0008006" key="7">
    <source>
        <dbReference type="Google" id="ProtNLM"/>
    </source>
</evidence>
<dbReference type="InterPro" id="IPR009006">
    <property type="entry name" value="Ala_racemase/Decarboxylase_C"/>
</dbReference>
<dbReference type="Proteomes" id="UP000216312">
    <property type="component" value="Unassembled WGS sequence"/>
</dbReference>